<evidence type="ECO:0000256" key="1">
    <source>
        <dbReference type="SAM" id="Phobius"/>
    </source>
</evidence>
<keyword evidence="1" id="KW-1133">Transmembrane helix</keyword>
<evidence type="ECO:0000313" key="2">
    <source>
        <dbReference type="EnsemblPlants" id="Solyc07g007720.3.1"/>
    </source>
</evidence>
<keyword evidence="1" id="KW-0472">Membrane</keyword>
<proteinExistence type="predicted"/>
<sequence length="69" mass="7980">LSSPPRRCSILCSTIVASSPFSYGGLTFPTLMLLSLISNFKGVLQIIKFWRKWQRWNKIDVGILYRIFN</sequence>
<name>A0A3Q7I0Q5_SOLLC</name>
<dbReference type="AlphaFoldDB" id="A0A3Q7I0Q5"/>
<keyword evidence="1" id="KW-0812">Transmembrane</keyword>
<evidence type="ECO:0000313" key="3">
    <source>
        <dbReference type="Proteomes" id="UP000004994"/>
    </source>
</evidence>
<organism evidence="2">
    <name type="scientific">Solanum lycopersicum</name>
    <name type="common">Tomato</name>
    <name type="synonym">Lycopersicon esculentum</name>
    <dbReference type="NCBI Taxonomy" id="4081"/>
    <lineage>
        <taxon>Eukaryota</taxon>
        <taxon>Viridiplantae</taxon>
        <taxon>Streptophyta</taxon>
        <taxon>Embryophyta</taxon>
        <taxon>Tracheophyta</taxon>
        <taxon>Spermatophyta</taxon>
        <taxon>Magnoliopsida</taxon>
        <taxon>eudicotyledons</taxon>
        <taxon>Gunneridae</taxon>
        <taxon>Pentapetalae</taxon>
        <taxon>asterids</taxon>
        <taxon>lamiids</taxon>
        <taxon>Solanales</taxon>
        <taxon>Solanaceae</taxon>
        <taxon>Solanoideae</taxon>
        <taxon>Solaneae</taxon>
        <taxon>Solanum</taxon>
        <taxon>Solanum subgen. Lycopersicon</taxon>
    </lineage>
</organism>
<reference evidence="2" key="2">
    <citation type="submission" date="2019-01" db="UniProtKB">
        <authorList>
            <consortium name="EnsemblPlants"/>
        </authorList>
    </citation>
    <scope>IDENTIFICATION</scope>
    <source>
        <strain evidence="2">cv. Heinz 1706</strain>
    </source>
</reference>
<keyword evidence="3" id="KW-1185">Reference proteome</keyword>
<dbReference type="EnsemblPlants" id="Solyc07g007720.3.1">
    <property type="protein sequence ID" value="Solyc07g007720.3.1"/>
    <property type="gene ID" value="Solyc07g007720.3"/>
</dbReference>
<reference evidence="2" key="1">
    <citation type="journal article" date="2012" name="Nature">
        <title>The tomato genome sequence provides insights into fleshy fruit evolution.</title>
        <authorList>
            <consortium name="Tomato Genome Consortium"/>
        </authorList>
    </citation>
    <scope>NUCLEOTIDE SEQUENCE [LARGE SCALE GENOMIC DNA]</scope>
    <source>
        <strain evidence="2">cv. Heinz 1706</strain>
    </source>
</reference>
<feature type="transmembrane region" description="Helical" evidence="1">
    <location>
        <begin position="26"/>
        <end position="47"/>
    </location>
</feature>
<dbReference type="Proteomes" id="UP000004994">
    <property type="component" value="Chromosome 7"/>
</dbReference>
<dbReference type="Gramene" id="Solyc07g007720.3.1">
    <property type="protein sequence ID" value="Solyc07g007720.3.1"/>
    <property type="gene ID" value="Solyc07g007720.3"/>
</dbReference>
<accession>A0A3Q7I0Q5</accession>
<dbReference type="InParanoid" id="A0A3Q7I0Q5"/>
<protein>
    <submittedName>
        <fullName evidence="2">Uncharacterized protein</fullName>
    </submittedName>
</protein>